<dbReference type="Proteomes" id="UP001217089">
    <property type="component" value="Unassembled WGS sequence"/>
</dbReference>
<dbReference type="InterPro" id="IPR027417">
    <property type="entry name" value="P-loop_NTPase"/>
</dbReference>
<evidence type="ECO:0000256" key="1">
    <source>
        <dbReference type="ARBA" id="ARBA00008535"/>
    </source>
</evidence>
<organism evidence="6 7">
    <name type="scientific">Tegillarca granosa</name>
    <name type="common">Malaysian cockle</name>
    <name type="synonym">Anadara granosa</name>
    <dbReference type="NCBI Taxonomy" id="220873"/>
    <lineage>
        <taxon>Eukaryota</taxon>
        <taxon>Metazoa</taxon>
        <taxon>Spiralia</taxon>
        <taxon>Lophotrochozoa</taxon>
        <taxon>Mollusca</taxon>
        <taxon>Bivalvia</taxon>
        <taxon>Autobranchia</taxon>
        <taxon>Pteriomorphia</taxon>
        <taxon>Arcoida</taxon>
        <taxon>Arcoidea</taxon>
        <taxon>Arcidae</taxon>
        <taxon>Tegillarca</taxon>
    </lineage>
</organism>
<comment type="caution">
    <text evidence="6">The sequence shown here is derived from an EMBL/GenBank/DDBJ whole genome shotgun (WGS) entry which is preliminary data.</text>
</comment>
<dbReference type="PANTHER" id="PTHR10903">
    <property type="entry name" value="GTPASE, IMAP FAMILY MEMBER-RELATED"/>
    <property type="match status" value="1"/>
</dbReference>
<comment type="similarity">
    <text evidence="1">Belongs to the TRAFAC class TrmE-Era-EngA-EngB-Septin-like GTPase superfamily. AIG1/Toc34/Toc159-like paraseptin GTPase family. IAN subfamily.</text>
</comment>
<proteinExistence type="inferred from homology"/>
<evidence type="ECO:0000256" key="4">
    <source>
        <dbReference type="SAM" id="MobiDB-lite"/>
    </source>
</evidence>
<evidence type="ECO:0000256" key="2">
    <source>
        <dbReference type="ARBA" id="ARBA00022741"/>
    </source>
</evidence>
<dbReference type="InterPro" id="IPR006703">
    <property type="entry name" value="G_AIG1"/>
</dbReference>
<accession>A0ABQ9EPY4</accession>
<dbReference type="EMBL" id="JARBDR010000793">
    <property type="protein sequence ID" value="KAJ8307283.1"/>
    <property type="molecule type" value="Genomic_DNA"/>
</dbReference>
<keyword evidence="7" id="KW-1185">Reference proteome</keyword>
<dbReference type="SUPFAM" id="SSF52540">
    <property type="entry name" value="P-loop containing nucleoside triphosphate hydrolases"/>
    <property type="match status" value="1"/>
</dbReference>
<protein>
    <recommendedName>
        <fullName evidence="5">AIG1-type G domain-containing protein</fullName>
    </recommendedName>
</protein>
<dbReference type="InterPro" id="IPR045058">
    <property type="entry name" value="GIMA/IAN/Toc"/>
</dbReference>
<dbReference type="Gene3D" id="3.40.50.300">
    <property type="entry name" value="P-loop containing nucleotide triphosphate hydrolases"/>
    <property type="match status" value="1"/>
</dbReference>
<reference evidence="6 7" key="1">
    <citation type="submission" date="2022-12" db="EMBL/GenBank/DDBJ databases">
        <title>Chromosome-level genome of Tegillarca granosa.</title>
        <authorList>
            <person name="Kim J."/>
        </authorList>
    </citation>
    <scope>NUCLEOTIDE SEQUENCE [LARGE SCALE GENOMIC DNA]</scope>
    <source>
        <strain evidence="6">Teg-2019</strain>
        <tissue evidence="6">Adductor muscle</tissue>
    </source>
</reference>
<feature type="compositionally biased region" description="Basic and acidic residues" evidence="4">
    <location>
        <begin position="311"/>
        <end position="320"/>
    </location>
</feature>
<dbReference type="PANTHER" id="PTHR10903:SF184">
    <property type="entry name" value="GTP-BINDING PROTEIN A"/>
    <property type="match status" value="1"/>
</dbReference>
<evidence type="ECO:0000313" key="6">
    <source>
        <dbReference type="EMBL" id="KAJ8307283.1"/>
    </source>
</evidence>
<evidence type="ECO:0000313" key="7">
    <source>
        <dbReference type="Proteomes" id="UP001217089"/>
    </source>
</evidence>
<dbReference type="Pfam" id="PF04548">
    <property type="entry name" value="AIG1"/>
    <property type="match status" value="1"/>
</dbReference>
<gene>
    <name evidence="6" type="ORF">KUTeg_015367</name>
</gene>
<evidence type="ECO:0000259" key="5">
    <source>
        <dbReference type="PROSITE" id="PS51720"/>
    </source>
</evidence>
<keyword evidence="2" id="KW-0547">Nucleotide-binding</keyword>
<keyword evidence="3" id="KW-0342">GTP-binding</keyword>
<name>A0ABQ9EPY4_TEGGR</name>
<feature type="domain" description="AIG1-type G" evidence="5">
    <location>
        <begin position="20"/>
        <end position="215"/>
    </location>
</feature>
<dbReference type="PROSITE" id="PS51720">
    <property type="entry name" value="G_AIG1"/>
    <property type="match status" value="1"/>
</dbReference>
<sequence>MFLGMNISPQTSNNNVGVASNSLRLVLIGATGSGKSSTGNTVLGKNEFEARMSAEPITRITKLRSAFSFNRVVNVADTPGICDTGEDQKYIQNEILKCIAMTAPGPHAVLLVVNVANRFSVENKESVSFFVSHFGNDLKDELERKNMTLEEYLENIPRELDDVLNRCNYRYIAIDNDVHGDAKDRQVLELFQVIDNMVQQNNNQFYTNELYSETDKQLRKRMKKLYNQLDHQRAAEIRAIRQEQVVQVRETFQRLLSERQQAIGRTLNQSAMAELRAVVTRDLQKRTQTKIDQIDLRYRPRMTQSELRTTAQREIEEERPGTMQKIGK</sequence>
<evidence type="ECO:0000256" key="3">
    <source>
        <dbReference type="ARBA" id="ARBA00023134"/>
    </source>
</evidence>
<feature type="region of interest" description="Disordered" evidence="4">
    <location>
        <begin position="303"/>
        <end position="328"/>
    </location>
</feature>